<evidence type="ECO:0000256" key="10">
    <source>
        <dbReference type="ARBA" id="ARBA00023303"/>
    </source>
</evidence>
<keyword evidence="16" id="KW-1185">Reference proteome</keyword>
<keyword evidence="10" id="KW-0407">Ion channel</keyword>
<feature type="region of interest" description="Disordered" evidence="11">
    <location>
        <begin position="879"/>
        <end position="898"/>
    </location>
</feature>
<evidence type="ECO:0000256" key="5">
    <source>
        <dbReference type="ARBA" id="ARBA00023065"/>
    </source>
</evidence>
<comment type="subcellular location">
    <subcellularLocation>
        <location evidence="1">Membrane</location>
        <topology evidence="1">Multi-pass membrane protein</topology>
    </subcellularLocation>
</comment>
<dbReference type="EMBL" id="BRXX01000154">
    <property type="protein sequence ID" value="GMH94375.1"/>
    <property type="molecule type" value="Genomic_DNA"/>
</dbReference>
<keyword evidence="6 12" id="KW-0472">Membrane</keyword>
<gene>
    <name evidence="15" type="ORF">TrVE_jg4889</name>
</gene>
<keyword evidence="3 12" id="KW-0812">Transmembrane</keyword>
<feature type="transmembrane region" description="Helical" evidence="12">
    <location>
        <begin position="228"/>
        <end position="246"/>
    </location>
</feature>
<evidence type="ECO:0000256" key="6">
    <source>
        <dbReference type="ARBA" id="ARBA00023136"/>
    </source>
</evidence>
<evidence type="ECO:0000256" key="9">
    <source>
        <dbReference type="ARBA" id="ARBA00023286"/>
    </source>
</evidence>
<evidence type="ECO:0000256" key="7">
    <source>
        <dbReference type="ARBA" id="ARBA00023170"/>
    </source>
</evidence>
<keyword evidence="4 12" id="KW-1133">Transmembrane helix</keyword>
<keyword evidence="2" id="KW-0813">Transport</keyword>
<feature type="transmembrane region" description="Helical" evidence="12">
    <location>
        <begin position="625"/>
        <end position="642"/>
    </location>
</feature>
<evidence type="ECO:0000256" key="3">
    <source>
        <dbReference type="ARBA" id="ARBA00022692"/>
    </source>
</evidence>
<keyword evidence="13" id="KW-0732">Signal</keyword>
<evidence type="ECO:0000313" key="15">
    <source>
        <dbReference type="EMBL" id="GMH94375.1"/>
    </source>
</evidence>
<evidence type="ECO:0000259" key="14">
    <source>
        <dbReference type="Pfam" id="PF00060"/>
    </source>
</evidence>
<keyword evidence="9" id="KW-1071">Ligand-gated ion channel</keyword>
<feature type="domain" description="Ionotropic glutamate receptor C-terminal" evidence="14">
    <location>
        <begin position="226"/>
        <end position="531"/>
    </location>
</feature>
<keyword evidence="7" id="KW-0675">Receptor</keyword>
<dbReference type="GO" id="GO:0016020">
    <property type="term" value="C:membrane"/>
    <property type="evidence" value="ECO:0007669"/>
    <property type="project" value="UniProtKB-SubCell"/>
</dbReference>
<evidence type="ECO:0000256" key="11">
    <source>
        <dbReference type="SAM" id="MobiDB-lite"/>
    </source>
</evidence>
<feature type="transmembrane region" description="Helical" evidence="12">
    <location>
        <begin position="578"/>
        <end position="596"/>
    </location>
</feature>
<dbReference type="PANTHER" id="PTHR18966">
    <property type="entry name" value="IONOTROPIC GLUTAMATE RECEPTOR"/>
    <property type="match status" value="1"/>
</dbReference>
<dbReference type="Gene3D" id="3.40.190.10">
    <property type="entry name" value="Periplasmic binding protein-like II"/>
    <property type="match status" value="1"/>
</dbReference>
<feature type="transmembrane region" description="Helical" evidence="12">
    <location>
        <begin position="333"/>
        <end position="356"/>
    </location>
</feature>
<feature type="signal peptide" evidence="13">
    <location>
        <begin position="1"/>
        <end position="18"/>
    </location>
</feature>
<evidence type="ECO:0000256" key="8">
    <source>
        <dbReference type="ARBA" id="ARBA00023180"/>
    </source>
</evidence>
<keyword evidence="5" id="KW-0406">Ion transport</keyword>
<protein>
    <recommendedName>
        <fullName evidence="14">Ionotropic glutamate receptor C-terminal domain-containing protein</fullName>
    </recommendedName>
</protein>
<evidence type="ECO:0000256" key="13">
    <source>
        <dbReference type="SAM" id="SignalP"/>
    </source>
</evidence>
<dbReference type="InterPro" id="IPR015683">
    <property type="entry name" value="Ionotropic_Glu_rcpt"/>
</dbReference>
<feature type="transmembrane region" description="Helical" evidence="12">
    <location>
        <begin position="648"/>
        <end position="667"/>
    </location>
</feature>
<feature type="region of interest" description="Disordered" evidence="11">
    <location>
        <begin position="829"/>
        <end position="848"/>
    </location>
</feature>
<feature type="transmembrane region" description="Helical" evidence="12">
    <location>
        <begin position="528"/>
        <end position="546"/>
    </location>
</feature>
<dbReference type="InterPro" id="IPR001320">
    <property type="entry name" value="Iontro_rcpt_C"/>
</dbReference>
<feature type="chain" id="PRO_5040936150" description="Ionotropic glutamate receptor C-terminal domain-containing protein" evidence="13">
    <location>
        <begin position="19"/>
        <end position="898"/>
    </location>
</feature>
<name>A0A9W7BXV4_9STRA</name>
<keyword evidence="8" id="KW-0325">Glycoprotein</keyword>
<dbReference type="Proteomes" id="UP001165160">
    <property type="component" value="Unassembled WGS sequence"/>
</dbReference>
<proteinExistence type="predicted"/>
<feature type="compositionally biased region" description="Basic and acidic residues" evidence="11">
    <location>
        <begin position="879"/>
        <end position="889"/>
    </location>
</feature>
<dbReference type="Gene3D" id="1.10.287.70">
    <property type="match status" value="1"/>
</dbReference>
<dbReference type="Pfam" id="PF00060">
    <property type="entry name" value="Lig_chan"/>
    <property type="match status" value="1"/>
</dbReference>
<organism evidence="15 16">
    <name type="scientific">Triparma verrucosa</name>
    <dbReference type="NCBI Taxonomy" id="1606542"/>
    <lineage>
        <taxon>Eukaryota</taxon>
        <taxon>Sar</taxon>
        <taxon>Stramenopiles</taxon>
        <taxon>Ochrophyta</taxon>
        <taxon>Bolidophyceae</taxon>
        <taxon>Parmales</taxon>
        <taxon>Triparmaceae</taxon>
        <taxon>Triparma</taxon>
    </lineage>
</organism>
<dbReference type="SUPFAM" id="SSF53850">
    <property type="entry name" value="Periplasmic binding protein-like II"/>
    <property type="match status" value="1"/>
</dbReference>
<evidence type="ECO:0000256" key="2">
    <source>
        <dbReference type="ARBA" id="ARBA00022448"/>
    </source>
</evidence>
<evidence type="ECO:0000256" key="1">
    <source>
        <dbReference type="ARBA" id="ARBA00004141"/>
    </source>
</evidence>
<evidence type="ECO:0000256" key="12">
    <source>
        <dbReference type="SAM" id="Phobius"/>
    </source>
</evidence>
<evidence type="ECO:0000313" key="16">
    <source>
        <dbReference type="Proteomes" id="UP001165160"/>
    </source>
</evidence>
<comment type="caution">
    <text evidence="15">The sequence shown here is derived from an EMBL/GenBank/DDBJ whole genome shotgun (WGS) entry which is preliminary data.</text>
</comment>
<evidence type="ECO:0000256" key="4">
    <source>
        <dbReference type="ARBA" id="ARBA00022989"/>
    </source>
</evidence>
<dbReference type="AlphaFoldDB" id="A0A9W7BXV4"/>
<reference evidence="16" key="1">
    <citation type="journal article" date="2023" name="Commun. Biol.">
        <title>Genome analysis of Parmales, the sister group of diatoms, reveals the evolutionary specialization of diatoms from phago-mixotrophs to photoautotrophs.</title>
        <authorList>
            <person name="Ban H."/>
            <person name="Sato S."/>
            <person name="Yoshikawa S."/>
            <person name="Yamada K."/>
            <person name="Nakamura Y."/>
            <person name="Ichinomiya M."/>
            <person name="Sato N."/>
            <person name="Blanc-Mathieu R."/>
            <person name="Endo H."/>
            <person name="Kuwata A."/>
            <person name="Ogata H."/>
        </authorList>
    </citation>
    <scope>NUCLEOTIDE SEQUENCE [LARGE SCALE GENOMIC DNA]</scope>
    <source>
        <strain evidence="16">NIES 3699</strain>
    </source>
</reference>
<sequence>MLQYLLSLLLLLALTVSSFEWNATSICDAKMTDSPTNCSLRGDQLRGQHIYFTFVEVPHFLEFVRDPITDEIIFEDISSGLLFKSDHRNTTYGEGFLNDMLGWISHHAGFTYSAYIASGRCENDGKGLYSPTYSNNYKVASTDVFEDECTFKTTGDPGKGRTDAYLGMFFITNDRMSKNDFTIPFLSNKGLSIALPKDLQDCKKGSPGNKTQTFVDSSKLLQPFSNELWYGILIYLLFACFLLMIVEGSNKSQIGRILVKHESELTPLVQNTCNEDGSGFKTKPVGEGLPHGYLTAQGIHEHFLYYFFRTFQSILAGNELPEVLTAEGRVMNIWLAICSVVILAAYTANLTVFLIADVPHTVEGISDLIDRNIPTYLPSDSAFSDWVVAAYPQLNTELVDNFEQQITTLETEIMDGKCRAVIAPDTNLQANGALSRVDGPWAYGYKDHSIGVRKDFGVLRDTLDFWIHELILAPPLHRHSSPWSFNKNSYNMEQYYNKWVCAESEVGCSNLDAEVDETAALGLSHFSILWSVSQWLGGVLLLSTFLRNLDMIGYRLNAVTRTNLPILRQKFDTASWSFILYHCAIGALIGVCAWLANPMSSPVLTFSSAMLLWCILQTPSTGGWVPLIFMATVVMAAIWTLVPNDTGTNAGYLVGGIIILLCLIITMKQPFRESWEILPEYLSQNETLKKYSYDSGRSVRIQEFMAYYDKHKYNSAFQKGLTDKMLEYYVQEDVATFRLLKHTKSLLQKYLPLLDQLSSTAGRDTIHGMQLSASYVSQVVHSATTTVDALLWRALREGRETRRHKNVLISVNKKKVLSKRRDPVAVVPQNGVEAEGGENDNQHQRREKVMKQEDFIFERKSSQDQEQIVREVVDIKKEEIERHETRKVEPLGAPGDGE</sequence>
<dbReference type="GO" id="GO:0015276">
    <property type="term" value="F:ligand-gated monoatomic ion channel activity"/>
    <property type="evidence" value="ECO:0007669"/>
    <property type="project" value="InterPro"/>
</dbReference>
<accession>A0A9W7BXV4</accession>